<feature type="domain" description="Zn(2)-C6 fungal-type" evidence="3">
    <location>
        <begin position="543"/>
        <end position="573"/>
    </location>
</feature>
<evidence type="ECO:0000313" key="4">
    <source>
        <dbReference type="EMBL" id="EKD21420.1"/>
    </source>
</evidence>
<dbReference type="SUPFAM" id="SSF57701">
    <property type="entry name" value="Zn2/Cys6 DNA-binding domain"/>
    <property type="match status" value="2"/>
</dbReference>
<dbReference type="EMBL" id="JH921428">
    <property type="protein sequence ID" value="EKD21420.1"/>
    <property type="molecule type" value="Genomic_DNA"/>
</dbReference>
<feature type="compositionally biased region" description="Low complexity" evidence="2">
    <location>
        <begin position="395"/>
        <end position="422"/>
    </location>
</feature>
<dbReference type="InParanoid" id="K1WUR7"/>
<dbReference type="HOGENOM" id="CLU_368444_0_0_1"/>
<feature type="region of interest" description="Disordered" evidence="2">
    <location>
        <begin position="132"/>
        <end position="151"/>
    </location>
</feature>
<dbReference type="PROSITE" id="PS00463">
    <property type="entry name" value="ZN2_CY6_FUNGAL_1"/>
    <property type="match status" value="1"/>
</dbReference>
<dbReference type="GO" id="GO:0000981">
    <property type="term" value="F:DNA-binding transcription factor activity, RNA polymerase II-specific"/>
    <property type="evidence" value="ECO:0007669"/>
    <property type="project" value="InterPro"/>
</dbReference>
<dbReference type="AlphaFoldDB" id="K1WUR7"/>
<dbReference type="Pfam" id="PF00172">
    <property type="entry name" value="Zn_clus"/>
    <property type="match status" value="2"/>
</dbReference>
<protein>
    <recommendedName>
        <fullName evidence="3">Zn(2)-C6 fungal-type domain-containing protein</fullName>
    </recommendedName>
</protein>
<dbReference type="SMART" id="SM00066">
    <property type="entry name" value="GAL4"/>
    <property type="match status" value="2"/>
</dbReference>
<evidence type="ECO:0000259" key="3">
    <source>
        <dbReference type="PROSITE" id="PS50048"/>
    </source>
</evidence>
<dbReference type="OrthoDB" id="39175at2759"/>
<evidence type="ECO:0000256" key="2">
    <source>
        <dbReference type="SAM" id="MobiDB-lite"/>
    </source>
</evidence>
<dbReference type="GeneID" id="18756468"/>
<dbReference type="Proteomes" id="UP000006753">
    <property type="component" value="Unassembled WGS sequence"/>
</dbReference>
<evidence type="ECO:0000256" key="1">
    <source>
        <dbReference type="ARBA" id="ARBA00023242"/>
    </source>
</evidence>
<dbReference type="PROSITE" id="PS50048">
    <property type="entry name" value="ZN2_CY6_FUNGAL_2"/>
    <property type="match status" value="2"/>
</dbReference>
<organism evidence="4 5">
    <name type="scientific">Marssonina brunnea f. sp. multigermtubi (strain MB_m1)</name>
    <name type="common">Marssonina leaf spot fungus</name>
    <dbReference type="NCBI Taxonomy" id="1072389"/>
    <lineage>
        <taxon>Eukaryota</taxon>
        <taxon>Fungi</taxon>
        <taxon>Dikarya</taxon>
        <taxon>Ascomycota</taxon>
        <taxon>Pezizomycotina</taxon>
        <taxon>Leotiomycetes</taxon>
        <taxon>Helotiales</taxon>
        <taxon>Drepanopezizaceae</taxon>
        <taxon>Drepanopeziza</taxon>
    </lineage>
</organism>
<keyword evidence="1" id="KW-0539">Nucleus</keyword>
<feature type="region of interest" description="Disordered" evidence="2">
    <location>
        <begin position="372"/>
        <end position="422"/>
    </location>
</feature>
<accession>K1WUR7</accession>
<dbReference type="GO" id="GO:0008270">
    <property type="term" value="F:zinc ion binding"/>
    <property type="evidence" value="ECO:0007669"/>
    <property type="project" value="InterPro"/>
</dbReference>
<feature type="domain" description="Zn(2)-C6 fungal-type" evidence="3">
    <location>
        <begin position="606"/>
        <end position="636"/>
    </location>
</feature>
<sequence length="756" mass="81368">MDGSRLRFPPDNSRRVNPACELCQVAVSVHGDDSQMCVECHWLNHGHVIRRECRNCRTASLECHGMYNTKCDRCSLRGIDCVSEASPRRCQKCATAKAKARGIGWVSVPSLAGEGESLSSSSPTVQDRRVVDVGGKEPEPGPQPQPGRAGRSRLHTYCSGCGDIFSQCLGTGQLEEQCYRCEVGKESGKEGQVMVLRTCISCFEPKLDPGSLASFCAPCEASRATIRTTKNTSQSSGCRGPKSGWDSAGRVENIMHMDPFMSISELVEALRHNAEPLRKLFPSVSVSVSQMALLLSKNNLEEAADYLTRTGYDTRPSTRCGVDERGCDDALPPCAACRETKGLACSYMDRDATNMQSSDSDAKQFCSRNRDTGIQDQDEDNQSSVTGALKPHRNTSSSTSTSTSTSSHSQRHSSFSQKASGSSSEVPRFLEFVNTRLEDLRLGRQPSAIMPSFPPTLLGAAFSVRPPSPCLACLDQQTACAFHPRPVDYGVFSSMVAALAIQDRDPTLAIPCLACFDGETTCAHHEQPEESEKTERALKTARSCGSCRLARLACDGARKGCLNCQARGLDCMYISGGALPLSEADILDPGVLPAQEDSDVPQPPRACGGCRMVSITCDALRPGCTTCKEKGLDCMYIGGATPPSFSEPVFATLLGGEKATGNGGVADDIALQLDDSVTIAPPSKQSGVNASQLDDSIILAAAHVGGDLDVIDDGESQMDELESEDWEVVSRNEDYEVVEATKKKKGEESRGTFRFW</sequence>
<gene>
    <name evidence="4" type="ORF">MBM_00533</name>
</gene>
<keyword evidence="5" id="KW-1185">Reference proteome</keyword>
<dbReference type="InterPro" id="IPR036864">
    <property type="entry name" value="Zn2-C6_fun-type_DNA-bd_sf"/>
</dbReference>
<dbReference type="RefSeq" id="XP_007288422.1">
    <property type="nucleotide sequence ID" value="XM_007288360.1"/>
</dbReference>
<dbReference type="KEGG" id="mbe:MBM_00533"/>
<dbReference type="Gene3D" id="4.10.240.10">
    <property type="entry name" value="Zn(2)-C6 fungal-type DNA-binding domain"/>
    <property type="match status" value="2"/>
</dbReference>
<reference evidence="4 5" key="1">
    <citation type="journal article" date="2012" name="BMC Genomics">
        <title>Sequencing the genome of Marssonina brunnea reveals fungus-poplar co-evolution.</title>
        <authorList>
            <person name="Zhu S."/>
            <person name="Cao Y.-Z."/>
            <person name="Jiang C."/>
            <person name="Tan B.-Y."/>
            <person name="Wang Z."/>
            <person name="Feng S."/>
            <person name="Zhang L."/>
            <person name="Su X.-H."/>
            <person name="Brejova B."/>
            <person name="Vinar T."/>
            <person name="Xu M."/>
            <person name="Wang M.-X."/>
            <person name="Zhang S.-G."/>
            <person name="Huang M.-R."/>
            <person name="Wu R."/>
            <person name="Zhou Y."/>
        </authorList>
    </citation>
    <scope>NUCLEOTIDE SEQUENCE [LARGE SCALE GENOMIC DNA]</scope>
    <source>
        <strain evidence="4 5">MB_m1</strain>
    </source>
</reference>
<proteinExistence type="predicted"/>
<evidence type="ECO:0000313" key="5">
    <source>
        <dbReference type="Proteomes" id="UP000006753"/>
    </source>
</evidence>
<dbReference type="InterPro" id="IPR001138">
    <property type="entry name" value="Zn2Cys6_DnaBD"/>
</dbReference>
<dbReference type="CDD" id="cd00067">
    <property type="entry name" value="GAL4"/>
    <property type="match status" value="1"/>
</dbReference>
<name>K1WUR7_MARBU</name>